<evidence type="ECO:0000313" key="2">
    <source>
        <dbReference type="EMBL" id="RGD86929.1"/>
    </source>
</evidence>
<dbReference type="SUPFAM" id="SSF54060">
    <property type="entry name" value="His-Me finger endonucleases"/>
    <property type="match status" value="1"/>
</dbReference>
<keyword evidence="2" id="KW-0540">Nuclease</keyword>
<accession>A0A3E3EGP0</accession>
<feature type="domain" description="HNH nuclease" evidence="1">
    <location>
        <begin position="64"/>
        <end position="103"/>
    </location>
</feature>
<comment type="caution">
    <text evidence="2">The sequence shown here is derived from an EMBL/GenBank/DDBJ whole genome shotgun (WGS) entry which is preliminary data.</text>
</comment>
<dbReference type="Proteomes" id="UP000261032">
    <property type="component" value="Unassembled WGS sequence"/>
</dbReference>
<keyword evidence="2" id="KW-0255">Endonuclease</keyword>
<gene>
    <name evidence="2" type="ORF">DXB93_01830</name>
</gene>
<dbReference type="GO" id="GO:0004519">
    <property type="term" value="F:endonuclease activity"/>
    <property type="evidence" value="ECO:0007669"/>
    <property type="project" value="UniProtKB-KW"/>
</dbReference>
<dbReference type="InterPro" id="IPR044925">
    <property type="entry name" value="His-Me_finger_sf"/>
</dbReference>
<reference evidence="2 3" key="1">
    <citation type="submission" date="2018-08" db="EMBL/GenBank/DDBJ databases">
        <title>A genome reference for cultivated species of the human gut microbiota.</title>
        <authorList>
            <person name="Zou Y."/>
            <person name="Xue W."/>
            <person name="Luo G."/>
        </authorList>
    </citation>
    <scope>NUCLEOTIDE SEQUENCE [LARGE SCALE GENOMIC DNA]</scope>
    <source>
        <strain evidence="2 3">OM06-4</strain>
    </source>
</reference>
<organism evidence="2 3">
    <name type="scientific">Thomasclavelia ramosa</name>
    <dbReference type="NCBI Taxonomy" id="1547"/>
    <lineage>
        <taxon>Bacteria</taxon>
        <taxon>Bacillati</taxon>
        <taxon>Bacillota</taxon>
        <taxon>Erysipelotrichia</taxon>
        <taxon>Erysipelotrichales</taxon>
        <taxon>Coprobacillaceae</taxon>
        <taxon>Thomasclavelia</taxon>
    </lineage>
</organism>
<dbReference type="Gene3D" id="3.90.75.20">
    <property type="match status" value="1"/>
</dbReference>
<protein>
    <submittedName>
        <fullName evidence="2">HNH endonuclease</fullName>
    </submittedName>
</protein>
<dbReference type="AlphaFoldDB" id="A0A3E3EGP0"/>
<dbReference type="EMBL" id="QUSL01000002">
    <property type="protein sequence ID" value="RGD86929.1"/>
    <property type="molecule type" value="Genomic_DNA"/>
</dbReference>
<sequence length="165" mass="19456">MIENLKGELWKQYRGTDYYFSSYGRVKRIYRHKERLLKPYKVSHRKGSELWVVKVYGKETSISRTVYELFIGTVPEGYNIIHRNKVQSDNAAVNLKAVSKKELGTLYGGRTRMQRLIYDMENKCFYKGTREAGKALHISRQTVSDYCNGKVKKPMFRLRWARDGE</sequence>
<dbReference type="Pfam" id="PF13392">
    <property type="entry name" value="HNH_3"/>
    <property type="match status" value="1"/>
</dbReference>
<dbReference type="RefSeq" id="WP_117580292.1">
    <property type="nucleotide sequence ID" value="NZ_QUSL01000002.1"/>
</dbReference>
<name>A0A3E3EGP0_9FIRM</name>
<keyword evidence="2" id="KW-0378">Hydrolase</keyword>
<evidence type="ECO:0000259" key="1">
    <source>
        <dbReference type="Pfam" id="PF13392"/>
    </source>
</evidence>
<proteinExistence type="predicted"/>
<dbReference type="InterPro" id="IPR003615">
    <property type="entry name" value="HNH_nuc"/>
</dbReference>
<evidence type="ECO:0000313" key="3">
    <source>
        <dbReference type="Proteomes" id="UP000261032"/>
    </source>
</evidence>